<evidence type="ECO:0000313" key="1">
    <source>
        <dbReference type="EMBL" id="KOM25660.1"/>
    </source>
</evidence>
<dbReference type="EMBL" id="KQ258277">
    <property type="protein sequence ID" value="KOM25660.1"/>
    <property type="molecule type" value="Genomic_DNA"/>
</dbReference>
<evidence type="ECO:0000313" key="2">
    <source>
        <dbReference type="Proteomes" id="UP000053144"/>
    </source>
</evidence>
<protein>
    <submittedName>
        <fullName evidence="1">Uncharacterized protein</fullName>
    </submittedName>
</protein>
<gene>
    <name evidence="1" type="ORF">LR48_Vigan148s002400</name>
</gene>
<proteinExistence type="predicted"/>
<dbReference type="Gramene" id="KOM25660">
    <property type="protein sequence ID" value="KOM25660"/>
    <property type="gene ID" value="LR48_Vigan148s002400"/>
</dbReference>
<name>A0A0L9T4X9_PHAAN</name>
<dbReference type="Proteomes" id="UP000053144">
    <property type="component" value="Unassembled WGS sequence"/>
</dbReference>
<sequence length="102" mass="11099">MLSVTVPLILWVRPKKRNPTLVVVSPPLSSSPLSVAICQAKLRVRLALRSATQPWWSPPQKPLHAPPRAASLRQVSGACSSCAAFSVSDRHYATVDRFARAS</sequence>
<organism evidence="1 2">
    <name type="scientific">Phaseolus angularis</name>
    <name type="common">Azuki bean</name>
    <name type="synonym">Vigna angularis</name>
    <dbReference type="NCBI Taxonomy" id="3914"/>
    <lineage>
        <taxon>Eukaryota</taxon>
        <taxon>Viridiplantae</taxon>
        <taxon>Streptophyta</taxon>
        <taxon>Embryophyta</taxon>
        <taxon>Tracheophyta</taxon>
        <taxon>Spermatophyta</taxon>
        <taxon>Magnoliopsida</taxon>
        <taxon>eudicotyledons</taxon>
        <taxon>Gunneridae</taxon>
        <taxon>Pentapetalae</taxon>
        <taxon>rosids</taxon>
        <taxon>fabids</taxon>
        <taxon>Fabales</taxon>
        <taxon>Fabaceae</taxon>
        <taxon>Papilionoideae</taxon>
        <taxon>50 kb inversion clade</taxon>
        <taxon>NPAAA clade</taxon>
        <taxon>indigoferoid/millettioid clade</taxon>
        <taxon>Phaseoleae</taxon>
        <taxon>Vigna</taxon>
    </lineage>
</organism>
<accession>A0A0L9T4X9</accession>
<reference evidence="2" key="1">
    <citation type="journal article" date="2015" name="Proc. Natl. Acad. Sci. U.S.A.">
        <title>Genome sequencing of adzuki bean (Vigna angularis) provides insight into high starch and low fat accumulation and domestication.</title>
        <authorList>
            <person name="Yang K."/>
            <person name="Tian Z."/>
            <person name="Chen C."/>
            <person name="Luo L."/>
            <person name="Zhao B."/>
            <person name="Wang Z."/>
            <person name="Yu L."/>
            <person name="Li Y."/>
            <person name="Sun Y."/>
            <person name="Li W."/>
            <person name="Chen Y."/>
            <person name="Li Y."/>
            <person name="Zhang Y."/>
            <person name="Ai D."/>
            <person name="Zhao J."/>
            <person name="Shang C."/>
            <person name="Ma Y."/>
            <person name="Wu B."/>
            <person name="Wang M."/>
            <person name="Gao L."/>
            <person name="Sun D."/>
            <person name="Zhang P."/>
            <person name="Guo F."/>
            <person name="Wang W."/>
            <person name="Li Y."/>
            <person name="Wang J."/>
            <person name="Varshney R.K."/>
            <person name="Wang J."/>
            <person name="Ling H.Q."/>
            <person name="Wan P."/>
        </authorList>
    </citation>
    <scope>NUCLEOTIDE SEQUENCE</scope>
    <source>
        <strain evidence="2">cv. Jingnong 6</strain>
    </source>
</reference>
<dbReference type="AlphaFoldDB" id="A0A0L9T4X9"/>